<dbReference type="Proteomes" id="UP001165740">
    <property type="component" value="Chromosome 6"/>
</dbReference>
<dbReference type="InterPro" id="IPR036890">
    <property type="entry name" value="HATPase_C_sf"/>
</dbReference>
<evidence type="ECO:0000256" key="11">
    <source>
        <dbReference type="SAM" id="MobiDB-lite"/>
    </source>
</evidence>
<comment type="subcellular location">
    <subcellularLocation>
        <location evidence="1">Nucleus</location>
    </subcellularLocation>
</comment>
<dbReference type="Gene3D" id="3.30.40.100">
    <property type="match status" value="1"/>
</dbReference>
<dbReference type="RefSeq" id="XP_055888308.1">
    <property type="nucleotide sequence ID" value="XM_056032333.1"/>
</dbReference>
<feature type="domain" description="CW-type" evidence="12">
    <location>
        <begin position="735"/>
        <end position="787"/>
    </location>
</feature>
<evidence type="ECO:0000256" key="6">
    <source>
        <dbReference type="ARBA" id="ARBA00022801"/>
    </source>
</evidence>
<keyword evidence="13" id="KW-1185">Reference proteome</keyword>
<dbReference type="GeneID" id="106077691"/>
<dbReference type="GO" id="GO:0008270">
    <property type="term" value="F:zinc ion binding"/>
    <property type="evidence" value="ECO:0007669"/>
    <property type="project" value="UniProtKB-KW"/>
</dbReference>
<keyword evidence="10" id="KW-0539">Nucleus</keyword>
<evidence type="ECO:0000256" key="2">
    <source>
        <dbReference type="ARBA" id="ARBA00007845"/>
    </source>
</evidence>
<feature type="region of interest" description="Disordered" evidence="11">
    <location>
        <begin position="861"/>
        <end position="889"/>
    </location>
</feature>
<dbReference type="InterPro" id="IPR045261">
    <property type="entry name" value="MORC_ATPase"/>
</dbReference>
<evidence type="ECO:0000256" key="8">
    <source>
        <dbReference type="ARBA" id="ARBA00022840"/>
    </source>
</evidence>
<dbReference type="GO" id="GO:0005634">
    <property type="term" value="C:nucleus"/>
    <property type="evidence" value="ECO:0007669"/>
    <property type="project" value="UniProtKB-SubCell"/>
</dbReference>
<evidence type="ECO:0000256" key="3">
    <source>
        <dbReference type="ARBA" id="ARBA00022723"/>
    </source>
</evidence>
<keyword evidence="9" id="KW-0175">Coiled coil</keyword>
<keyword evidence="4" id="KW-0547">Nucleotide-binding</keyword>
<evidence type="ECO:0000259" key="12">
    <source>
        <dbReference type="PROSITE" id="PS51050"/>
    </source>
</evidence>
<dbReference type="GO" id="GO:0005524">
    <property type="term" value="F:ATP binding"/>
    <property type="evidence" value="ECO:0007669"/>
    <property type="project" value="UniProtKB-KW"/>
</dbReference>
<gene>
    <name evidence="14" type="primary">LOC106077691</name>
</gene>
<dbReference type="InterPro" id="IPR011124">
    <property type="entry name" value="Znf_CW"/>
</dbReference>
<sequence>MAFNQDSLSGISLSKINPNYLHANSTSHVWAFGAIAELIDNAYDPDVKASHISIDKIDINKIPCLVFVDNGAGMNREQLLKMLSLGCCDKEKYDSPKHKPIGKYGNGFKSGSMRLGKDVIIFTRRIEKACVGLLSQTYLKAIDADSVIVPILEYSTSAKMPRSKDITENNLQPILKYSPFKSENELKNQIDNMKDSITGTKIIIYNLSRLEDGTEELDFQSDPEDILCPESYMKNDTNADFRPVEHVPEYKKSLRAFCSILYLCPKMKISVRKVLVKSKYVSKMLKKTAQFMYKPQWLKHNKKSIKIVLGLSCERDWNNNYGFFLYYKNRMIKAYEKIGCQKQIHPKYLFSNSTSHTWAFSAVAELIDNAYDPDVGASHINIDKIVINEETCLLFVDNGSGMNKEQLKKMLSFGYCDKDKNKDYYMPIGRYGNGFKSGSMRLGNDAIVFTKSRGSGSACVGLLSQTFLKTLEADLVYLPMLEYLTLEKMSRSCDFGDNNLDVILRYSPFKTEKELKNQFDNMKDSRTGTMIIIYNLSRLKDGTEELDFNSDPEDILCPESYMKEDTDEYFNPLENVPRYKKSLKAYCTILYMCPKIKIFVRKVIVKTMQIPRMLTNHSKIKYRPRWLNKNEKSITIVLGMVCEDCEGDFKDNCGFFLYNRNRLIKAFEKIGCQKQANEKGVGVIGVAELDILTPTHNKQDFCPDRRYNTVMNVLSMKLLEYWSGQHDDDVGEAIKRYKKPWVQCHQCFQWRSLPSGIYPKSLPDEWFCHMNNGSYYNRCEIEEEPDIEMANKKREKRNLRSLNKKKYSESLELEAFNERDSEETSPPTKQPIRKVAKRNLKSSKAKLNCLKQFPCVPTSSNVKQPLPGCSRDPDSSDSDETVLHGSPSKELHKRNLFKALATDIYHSSYETLLFQA</sequence>
<dbReference type="Pfam" id="PF07496">
    <property type="entry name" value="zf-CW"/>
    <property type="match status" value="1"/>
</dbReference>
<dbReference type="SUPFAM" id="SSF55874">
    <property type="entry name" value="ATPase domain of HSP90 chaperone/DNA topoisomerase II/histidine kinase"/>
    <property type="match status" value="2"/>
</dbReference>
<keyword evidence="8" id="KW-0067">ATP-binding</keyword>
<dbReference type="Pfam" id="PF17942">
    <property type="entry name" value="Morc6_S5"/>
    <property type="match status" value="2"/>
</dbReference>
<keyword evidence="3" id="KW-0479">Metal-binding</keyword>
<dbReference type="PANTHER" id="PTHR23336">
    <property type="entry name" value="ZINC FINGER CW-TYPE COILED-COIL DOMAIN PROTEIN 3"/>
    <property type="match status" value="1"/>
</dbReference>
<keyword evidence="7" id="KW-0862">Zinc</keyword>
<evidence type="ECO:0000256" key="7">
    <source>
        <dbReference type="ARBA" id="ARBA00022833"/>
    </source>
</evidence>
<proteinExistence type="inferred from homology"/>
<evidence type="ECO:0000256" key="1">
    <source>
        <dbReference type="ARBA" id="ARBA00004123"/>
    </source>
</evidence>
<evidence type="ECO:0000256" key="10">
    <source>
        <dbReference type="ARBA" id="ARBA00023242"/>
    </source>
</evidence>
<keyword evidence="5" id="KW-0863">Zinc-finger</keyword>
<dbReference type="InterPro" id="IPR041006">
    <property type="entry name" value="Morc_S5"/>
</dbReference>
<comment type="similarity">
    <text evidence="2">Belongs to the MORC ATPase protein family.</text>
</comment>
<evidence type="ECO:0000256" key="4">
    <source>
        <dbReference type="ARBA" id="ARBA00022741"/>
    </source>
</evidence>
<evidence type="ECO:0000313" key="14">
    <source>
        <dbReference type="RefSeq" id="XP_055888308.1"/>
    </source>
</evidence>
<dbReference type="GO" id="GO:0016887">
    <property type="term" value="F:ATP hydrolysis activity"/>
    <property type="evidence" value="ECO:0007669"/>
    <property type="project" value="InterPro"/>
</dbReference>
<dbReference type="OrthoDB" id="757982at2759"/>
<dbReference type="PROSITE" id="PS51050">
    <property type="entry name" value="ZF_CW"/>
    <property type="match status" value="1"/>
</dbReference>
<keyword evidence="6" id="KW-0378">Hydrolase</keyword>
<evidence type="ECO:0000256" key="9">
    <source>
        <dbReference type="ARBA" id="ARBA00023054"/>
    </source>
</evidence>
<dbReference type="AlphaFoldDB" id="A0A9W3AMH6"/>
<dbReference type="FunFam" id="3.30.565.10:FF:000075">
    <property type="entry name" value="MORC family CW-type zinc finger protein 4"/>
    <property type="match status" value="2"/>
</dbReference>
<name>A0A9W3AMH6_BIOGL</name>
<evidence type="ECO:0000313" key="13">
    <source>
        <dbReference type="Proteomes" id="UP001165740"/>
    </source>
</evidence>
<evidence type="ECO:0000256" key="5">
    <source>
        <dbReference type="ARBA" id="ARBA00022771"/>
    </source>
</evidence>
<protein>
    <submittedName>
        <fullName evidence="14">Uncharacterized protein LOC106077691 isoform X1</fullName>
    </submittedName>
</protein>
<dbReference type="PANTHER" id="PTHR23336:SF76">
    <property type="entry name" value="MORC S5 DOMAIN-CONTAINING PROTEIN"/>
    <property type="match status" value="1"/>
</dbReference>
<dbReference type="Pfam" id="PF13589">
    <property type="entry name" value="HATPase_c_3"/>
    <property type="match status" value="2"/>
</dbReference>
<organism evidence="13 14">
    <name type="scientific">Biomphalaria glabrata</name>
    <name type="common">Bloodfluke planorb</name>
    <name type="synonym">Freshwater snail</name>
    <dbReference type="NCBI Taxonomy" id="6526"/>
    <lineage>
        <taxon>Eukaryota</taxon>
        <taxon>Metazoa</taxon>
        <taxon>Spiralia</taxon>
        <taxon>Lophotrochozoa</taxon>
        <taxon>Mollusca</taxon>
        <taxon>Gastropoda</taxon>
        <taxon>Heterobranchia</taxon>
        <taxon>Euthyneura</taxon>
        <taxon>Panpulmonata</taxon>
        <taxon>Hygrophila</taxon>
        <taxon>Lymnaeoidea</taxon>
        <taxon>Planorbidae</taxon>
        <taxon>Biomphalaria</taxon>
    </lineage>
</organism>
<dbReference type="Gene3D" id="3.30.565.10">
    <property type="entry name" value="Histidine kinase-like ATPase, C-terminal domain"/>
    <property type="match status" value="2"/>
</dbReference>
<reference evidence="14" key="1">
    <citation type="submission" date="2025-08" db="UniProtKB">
        <authorList>
            <consortium name="RefSeq"/>
        </authorList>
    </citation>
    <scope>IDENTIFICATION</scope>
</reference>
<accession>A0A9W3AMH6</accession>